<dbReference type="AlphaFoldDB" id="A0AAE3AME8"/>
<protein>
    <submittedName>
        <fullName evidence="2">Uncharacterized protein</fullName>
    </submittedName>
</protein>
<keyword evidence="1" id="KW-0472">Membrane</keyword>
<feature type="transmembrane region" description="Helical" evidence="1">
    <location>
        <begin position="38"/>
        <end position="58"/>
    </location>
</feature>
<feature type="transmembrane region" description="Helical" evidence="1">
    <location>
        <begin position="7"/>
        <end position="26"/>
    </location>
</feature>
<organism evidence="2 3">
    <name type="scientific">Hominenteromicrobium mulieris</name>
    <dbReference type="NCBI Taxonomy" id="2885357"/>
    <lineage>
        <taxon>Bacteria</taxon>
        <taxon>Bacillati</taxon>
        <taxon>Bacillota</taxon>
        <taxon>Clostridia</taxon>
        <taxon>Eubacteriales</taxon>
        <taxon>Oscillospiraceae</taxon>
        <taxon>Hominenteromicrobium</taxon>
    </lineage>
</organism>
<reference evidence="2" key="1">
    <citation type="submission" date="2021-10" db="EMBL/GenBank/DDBJ databases">
        <title>Anaerobic single-cell dispensing facilitates the cultivation of human gut bacteria.</title>
        <authorList>
            <person name="Afrizal A."/>
        </authorList>
    </citation>
    <scope>NUCLEOTIDE SEQUENCE</scope>
    <source>
        <strain evidence="2">CLA-AA-H250</strain>
    </source>
</reference>
<evidence type="ECO:0000313" key="3">
    <source>
        <dbReference type="Proteomes" id="UP001199424"/>
    </source>
</evidence>
<dbReference type="RefSeq" id="WP_308449229.1">
    <property type="nucleotide sequence ID" value="NZ_JAJEQC010000006.1"/>
</dbReference>
<evidence type="ECO:0000313" key="2">
    <source>
        <dbReference type="EMBL" id="MCC2136869.1"/>
    </source>
</evidence>
<sequence>MFIKSRILTVLDCIPVVACLLCIRYLEKTFYPGHFSSGKAAAVTLILVFLMAFLYYLAAFTEELGRLLCGLLTGYKFSSFSFGRFTLAKQRGKLRLCRTSSKKLNCIMVPPPMENGRFPYKLYYLGGSIFNLLLAACAAFLAVRFRVVPLALCAAAEAAFLFFWSALINFIPLRTENYINHACSAVMAGKTKESLSRCHAKLNRLAAELSGVRMRDMPKDWLHMPRDYELRMADGAEEAFQLHCKRMDEHRFTEALEIADRIFAQNTEGPFPLQGDLLNNCVYLCLMEDKSAAGYKTPAWELFRSHNGGNLAALRTEYAMALLYGNDAEAARKIRLQFERVALRYPAPADVETERELMELAAEKHRKEP</sequence>
<keyword evidence="1" id="KW-0812">Transmembrane</keyword>
<gene>
    <name evidence="2" type="ORF">LKD31_07545</name>
</gene>
<evidence type="ECO:0000256" key="1">
    <source>
        <dbReference type="SAM" id="Phobius"/>
    </source>
</evidence>
<keyword evidence="3" id="KW-1185">Reference proteome</keyword>
<dbReference type="EMBL" id="JAJEQC010000006">
    <property type="protein sequence ID" value="MCC2136869.1"/>
    <property type="molecule type" value="Genomic_DNA"/>
</dbReference>
<keyword evidence="1" id="KW-1133">Transmembrane helix</keyword>
<proteinExistence type="predicted"/>
<feature type="transmembrane region" description="Helical" evidence="1">
    <location>
        <begin position="149"/>
        <end position="171"/>
    </location>
</feature>
<name>A0AAE3AME8_9FIRM</name>
<accession>A0AAE3AME8</accession>
<feature type="transmembrane region" description="Helical" evidence="1">
    <location>
        <begin position="122"/>
        <end position="143"/>
    </location>
</feature>
<comment type="caution">
    <text evidence="2">The sequence shown here is derived from an EMBL/GenBank/DDBJ whole genome shotgun (WGS) entry which is preliminary data.</text>
</comment>
<dbReference type="Proteomes" id="UP001199424">
    <property type="component" value="Unassembled WGS sequence"/>
</dbReference>